<organism evidence="1 2">
    <name type="scientific">Prunus dulcis</name>
    <name type="common">Almond</name>
    <name type="synonym">Amygdalus dulcis</name>
    <dbReference type="NCBI Taxonomy" id="3755"/>
    <lineage>
        <taxon>Eukaryota</taxon>
        <taxon>Viridiplantae</taxon>
        <taxon>Streptophyta</taxon>
        <taxon>Embryophyta</taxon>
        <taxon>Tracheophyta</taxon>
        <taxon>Spermatophyta</taxon>
        <taxon>Magnoliopsida</taxon>
        <taxon>eudicotyledons</taxon>
        <taxon>Gunneridae</taxon>
        <taxon>Pentapetalae</taxon>
        <taxon>rosids</taxon>
        <taxon>fabids</taxon>
        <taxon>Rosales</taxon>
        <taxon>Rosaceae</taxon>
        <taxon>Amygdaloideae</taxon>
        <taxon>Amygdaleae</taxon>
        <taxon>Prunus</taxon>
    </lineage>
</organism>
<dbReference type="Proteomes" id="UP000327085">
    <property type="component" value="Chromosome 3"/>
</dbReference>
<name>A0A5E4FQT4_PRUDU</name>
<evidence type="ECO:0000313" key="2">
    <source>
        <dbReference type="Proteomes" id="UP000327085"/>
    </source>
</evidence>
<dbReference type="EMBL" id="CABIKO010000174">
    <property type="protein sequence ID" value="VVA29835.1"/>
    <property type="molecule type" value="Genomic_DNA"/>
</dbReference>
<reference evidence="2" key="1">
    <citation type="journal article" date="2020" name="Plant J.">
        <title>Transposons played a major role in the diversification between the closely related almond and peach genomes: results from the almond genome sequence.</title>
        <authorList>
            <person name="Alioto T."/>
            <person name="Alexiou K.G."/>
            <person name="Bardil A."/>
            <person name="Barteri F."/>
            <person name="Castanera R."/>
            <person name="Cruz F."/>
            <person name="Dhingra A."/>
            <person name="Duval H."/>
            <person name="Fernandez I Marti A."/>
            <person name="Frias L."/>
            <person name="Galan B."/>
            <person name="Garcia J.L."/>
            <person name="Howad W."/>
            <person name="Gomez-Garrido J."/>
            <person name="Gut M."/>
            <person name="Julca I."/>
            <person name="Morata J."/>
            <person name="Puigdomenech P."/>
            <person name="Ribeca P."/>
            <person name="Rubio Cabetas M.J."/>
            <person name="Vlasova A."/>
            <person name="Wirthensohn M."/>
            <person name="Garcia-Mas J."/>
            <person name="Gabaldon T."/>
            <person name="Casacuberta J.M."/>
            <person name="Arus P."/>
        </authorList>
    </citation>
    <scope>NUCLEOTIDE SEQUENCE [LARGE SCALE GENOMIC DNA]</scope>
    <source>
        <strain evidence="2">cv. Texas</strain>
    </source>
</reference>
<accession>A0A5E4FQT4</accession>
<dbReference type="InParanoid" id="A0A5E4FQT4"/>
<sequence length="52" mass="5803">MRKVSLAIKNAAEGTLEPTWEGPYEVIKVCRSGTYQLCGKPLPDSWNADHLK</sequence>
<dbReference type="AlphaFoldDB" id="A0A5E4FQT4"/>
<protein>
    <submittedName>
        <fullName evidence="1">PREDICTED: Transposon</fullName>
    </submittedName>
</protein>
<evidence type="ECO:0000313" key="1">
    <source>
        <dbReference type="EMBL" id="VVA29835.1"/>
    </source>
</evidence>
<dbReference type="Gramene" id="VVA29835">
    <property type="protein sequence ID" value="VVA29835"/>
    <property type="gene ID" value="Prudul26B032540"/>
</dbReference>
<gene>
    <name evidence="1" type="ORF">ALMOND_2B032540</name>
</gene>
<proteinExistence type="predicted"/>